<organism evidence="1 2">
    <name type="scientific">Hortaea werneckii</name>
    <name type="common">Black yeast</name>
    <name type="synonym">Cladosporium werneckii</name>
    <dbReference type="NCBI Taxonomy" id="91943"/>
    <lineage>
        <taxon>Eukaryota</taxon>
        <taxon>Fungi</taxon>
        <taxon>Dikarya</taxon>
        <taxon>Ascomycota</taxon>
        <taxon>Pezizomycotina</taxon>
        <taxon>Dothideomycetes</taxon>
        <taxon>Dothideomycetidae</taxon>
        <taxon>Mycosphaerellales</taxon>
        <taxon>Teratosphaeriaceae</taxon>
        <taxon>Hortaea</taxon>
    </lineage>
</organism>
<accession>A0A3M7EHW8</accession>
<dbReference type="OrthoDB" id="5229512at2759"/>
<gene>
    <name evidence="1" type="ORF">D0863_02446</name>
</gene>
<proteinExistence type="predicted"/>
<dbReference type="AlphaFoldDB" id="A0A3M7EHW8"/>
<comment type="caution">
    <text evidence="1">The sequence shown here is derived from an EMBL/GenBank/DDBJ whole genome shotgun (WGS) entry which is preliminary data.</text>
</comment>
<protein>
    <submittedName>
        <fullName evidence="1">Uncharacterized protein</fullName>
    </submittedName>
</protein>
<dbReference type="Proteomes" id="UP000269276">
    <property type="component" value="Unassembled WGS sequence"/>
</dbReference>
<reference evidence="1 2" key="1">
    <citation type="journal article" date="2018" name="BMC Genomics">
        <title>Genomic evidence for intraspecific hybridization in a clonal and extremely halotolerant yeast.</title>
        <authorList>
            <person name="Gostincar C."/>
            <person name="Stajich J.E."/>
            <person name="Zupancic J."/>
            <person name="Zalar P."/>
            <person name="Gunde-Cimerman N."/>
        </authorList>
    </citation>
    <scope>NUCLEOTIDE SEQUENCE [LARGE SCALE GENOMIC DNA]</scope>
    <source>
        <strain evidence="1 2">EXF-2682</strain>
    </source>
</reference>
<evidence type="ECO:0000313" key="2">
    <source>
        <dbReference type="Proteomes" id="UP000269276"/>
    </source>
</evidence>
<name>A0A3M7EHW8_HORWE</name>
<evidence type="ECO:0000313" key="1">
    <source>
        <dbReference type="EMBL" id="RMY75684.1"/>
    </source>
</evidence>
<sequence>MTLNYKRFCTTEIAQFARDRNLNVEVRRPKRKRRCYLRALIDADNNTTFRFFDLPAEMRNSVYECLLTLRELKHGWKCYPEILATCKQVNREARDYLTVGNHSIVEMRLSPDFYPPNFASARWLYKSQATVNGHAAVHDDYIRSYWGNWKLWNTSPFVWPSVLLNSKRIDISISVEGSPAMQHTVINRDYPVLVNNALYDLYHALLEAGQMPDVAFTIRTEIPGMSPETIYDFLSPLALFDAPKKLECANTPSGVRSAAELSMATIESQFRFLRPVNQLKRWYALRKEVARLDCHRVKTGAWLISTNENYIKAFNVFNSLYGIMTVTKERSLSIALNRLEEWLDQDDEFMEDRHYIARLEKTEQSVAELRAKGRIY</sequence>
<dbReference type="EMBL" id="QWIP01000052">
    <property type="protein sequence ID" value="RMY75684.1"/>
    <property type="molecule type" value="Genomic_DNA"/>
</dbReference>